<dbReference type="Pfam" id="PF16543">
    <property type="entry name" value="DFRP_C"/>
    <property type="match status" value="1"/>
</dbReference>
<dbReference type="InterPro" id="IPR040213">
    <property type="entry name" value="GIR2-like"/>
</dbReference>
<dbReference type="EMBL" id="JADCUA010000002">
    <property type="protein sequence ID" value="KAH9842815.1"/>
    <property type="molecule type" value="Genomic_DNA"/>
</dbReference>
<feature type="compositionally biased region" description="Basic and acidic residues" evidence="1">
    <location>
        <begin position="120"/>
        <end position="139"/>
    </location>
</feature>
<keyword evidence="4" id="KW-1185">Reference proteome</keyword>
<proteinExistence type="predicted"/>
<gene>
    <name evidence="3" type="ORF">C8Q71DRAFT_222355</name>
</gene>
<feature type="region of interest" description="Disordered" evidence="1">
    <location>
        <begin position="221"/>
        <end position="242"/>
    </location>
</feature>
<evidence type="ECO:0000256" key="1">
    <source>
        <dbReference type="SAM" id="MobiDB-lite"/>
    </source>
</evidence>
<dbReference type="GeneID" id="71997841"/>
<dbReference type="SUPFAM" id="SSF54495">
    <property type="entry name" value="UBC-like"/>
    <property type="match status" value="1"/>
</dbReference>
<dbReference type="RefSeq" id="XP_047783862.1">
    <property type="nucleotide sequence ID" value="XM_047917109.1"/>
</dbReference>
<evidence type="ECO:0000313" key="3">
    <source>
        <dbReference type="EMBL" id="KAH9842815.1"/>
    </source>
</evidence>
<dbReference type="InterPro" id="IPR006575">
    <property type="entry name" value="RWD_dom"/>
</dbReference>
<name>A0ABQ8KWY4_9APHY</name>
<dbReference type="Proteomes" id="UP000814176">
    <property type="component" value="Unassembled WGS sequence"/>
</dbReference>
<accession>A0ABQ8KWY4</accession>
<organism evidence="3 4">
    <name type="scientific">Rhodofomes roseus</name>
    <dbReference type="NCBI Taxonomy" id="34475"/>
    <lineage>
        <taxon>Eukaryota</taxon>
        <taxon>Fungi</taxon>
        <taxon>Dikarya</taxon>
        <taxon>Basidiomycota</taxon>
        <taxon>Agaricomycotina</taxon>
        <taxon>Agaricomycetes</taxon>
        <taxon>Polyporales</taxon>
        <taxon>Rhodofomes</taxon>
    </lineage>
</organism>
<evidence type="ECO:0000259" key="2">
    <source>
        <dbReference type="PROSITE" id="PS50908"/>
    </source>
</evidence>
<dbReference type="PANTHER" id="PTHR12292">
    <property type="entry name" value="RWD DOMAIN-CONTAINING PROTEIN"/>
    <property type="match status" value="1"/>
</dbReference>
<comment type="caution">
    <text evidence="3">The sequence shown here is derived from an EMBL/GenBank/DDBJ whole genome shotgun (WGS) entry which is preliminary data.</text>
</comment>
<dbReference type="CDD" id="cd23823">
    <property type="entry name" value="RWD_GCN2"/>
    <property type="match status" value="1"/>
</dbReference>
<dbReference type="InterPro" id="IPR032378">
    <property type="entry name" value="ZC3H15/TMA46_C"/>
</dbReference>
<reference evidence="3 4" key="1">
    <citation type="journal article" date="2021" name="Environ. Microbiol.">
        <title>Gene family expansions and transcriptome signatures uncover fungal adaptations to wood decay.</title>
        <authorList>
            <person name="Hage H."/>
            <person name="Miyauchi S."/>
            <person name="Viragh M."/>
            <person name="Drula E."/>
            <person name="Min B."/>
            <person name="Chaduli D."/>
            <person name="Navarro D."/>
            <person name="Favel A."/>
            <person name="Norest M."/>
            <person name="Lesage-Meessen L."/>
            <person name="Balint B."/>
            <person name="Merenyi Z."/>
            <person name="de Eugenio L."/>
            <person name="Morin E."/>
            <person name="Martinez A.T."/>
            <person name="Baldrian P."/>
            <person name="Stursova M."/>
            <person name="Martinez M.J."/>
            <person name="Novotny C."/>
            <person name="Magnuson J.K."/>
            <person name="Spatafora J.W."/>
            <person name="Maurice S."/>
            <person name="Pangilinan J."/>
            <person name="Andreopoulos W."/>
            <person name="LaButti K."/>
            <person name="Hundley H."/>
            <person name="Na H."/>
            <person name="Kuo A."/>
            <person name="Barry K."/>
            <person name="Lipzen A."/>
            <person name="Henrissat B."/>
            <person name="Riley R."/>
            <person name="Ahrendt S."/>
            <person name="Nagy L.G."/>
            <person name="Grigoriev I.V."/>
            <person name="Martin F."/>
            <person name="Rosso M.N."/>
        </authorList>
    </citation>
    <scope>NUCLEOTIDE SEQUENCE [LARGE SCALE GENOMIC DNA]</scope>
    <source>
        <strain evidence="3 4">CIRM-BRFM 1785</strain>
    </source>
</reference>
<dbReference type="Pfam" id="PF05773">
    <property type="entry name" value="RWD"/>
    <property type="match status" value="1"/>
</dbReference>
<feature type="region of interest" description="Disordered" evidence="1">
    <location>
        <begin position="117"/>
        <end position="139"/>
    </location>
</feature>
<dbReference type="InterPro" id="IPR016135">
    <property type="entry name" value="UBQ-conjugating_enzyme/RWD"/>
</dbReference>
<sequence>MTSEVLQEEFEVLESIYPTELTKLSERAVRIDVEPDDPTEGEEDIKLALEVTYTDDYPDALPELSLELLEGPIEEDDIANLLAELRDVGEENLGMAMTFTLASHLREKLSSLIRNRAERRRQEETETERQAIEAEEARTRGTPVTVDRFTAWKVEFEKELAAKKAREEEERLKAMTPKEREEYKRLATRLTGRHLFERDRSLAVSDDSMIDEGAVSVDISQYDRTAIEEEEDEERVTFSDSD</sequence>
<evidence type="ECO:0000313" key="4">
    <source>
        <dbReference type="Proteomes" id="UP000814176"/>
    </source>
</evidence>
<feature type="domain" description="RWD" evidence="2">
    <location>
        <begin position="8"/>
        <end position="112"/>
    </location>
</feature>
<dbReference type="PROSITE" id="PS50908">
    <property type="entry name" value="RWD"/>
    <property type="match status" value="1"/>
</dbReference>
<protein>
    <submittedName>
        <fullName evidence="3">RWD-domain-containing protein</fullName>
    </submittedName>
</protein>
<dbReference type="Gene3D" id="3.10.110.10">
    <property type="entry name" value="Ubiquitin Conjugating Enzyme"/>
    <property type="match status" value="1"/>
</dbReference>
<dbReference type="SMART" id="SM00591">
    <property type="entry name" value="RWD"/>
    <property type="match status" value="1"/>
</dbReference>